<dbReference type="Gramene" id="OB01G20960.1">
    <property type="protein sequence ID" value="OB01G20960.1"/>
    <property type="gene ID" value="OB01G20960"/>
</dbReference>
<protein>
    <submittedName>
        <fullName evidence="2">Uncharacterized protein</fullName>
    </submittedName>
</protein>
<feature type="compositionally biased region" description="Basic and acidic residues" evidence="1">
    <location>
        <begin position="10"/>
        <end position="29"/>
    </location>
</feature>
<feature type="region of interest" description="Disordered" evidence="1">
    <location>
        <begin position="1"/>
        <end position="29"/>
    </location>
</feature>
<evidence type="ECO:0000313" key="2">
    <source>
        <dbReference type="EnsemblPlants" id="OB01G20960.1"/>
    </source>
</evidence>
<proteinExistence type="predicted"/>
<keyword evidence="3" id="KW-1185">Reference proteome</keyword>
<dbReference type="Proteomes" id="UP000006038">
    <property type="component" value="Chromosome 1"/>
</dbReference>
<organism evidence="2">
    <name type="scientific">Oryza brachyantha</name>
    <name type="common">malo sina</name>
    <dbReference type="NCBI Taxonomy" id="4533"/>
    <lineage>
        <taxon>Eukaryota</taxon>
        <taxon>Viridiplantae</taxon>
        <taxon>Streptophyta</taxon>
        <taxon>Embryophyta</taxon>
        <taxon>Tracheophyta</taxon>
        <taxon>Spermatophyta</taxon>
        <taxon>Magnoliopsida</taxon>
        <taxon>Liliopsida</taxon>
        <taxon>Poales</taxon>
        <taxon>Poaceae</taxon>
        <taxon>BOP clade</taxon>
        <taxon>Oryzoideae</taxon>
        <taxon>Oryzeae</taxon>
        <taxon>Oryzinae</taxon>
        <taxon>Oryza</taxon>
    </lineage>
</organism>
<reference evidence="2" key="1">
    <citation type="journal article" date="2013" name="Nat. Commun.">
        <title>Whole-genome sequencing of Oryza brachyantha reveals mechanisms underlying Oryza genome evolution.</title>
        <authorList>
            <person name="Chen J."/>
            <person name="Huang Q."/>
            <person name="Gao D."/>
            <person name="Wang J."/>
            <person name="Lang Y."/>
            <person name="Liu T."/>
            <person name="Li B."/>
            <person name="Bai Z."/>
            <person name="Luis Goicoechea J."/>
            <person name="Liang C."/>
            <person name="Chen C."/>
            <person name="Zhang W."/>
            <person name="Sun S."/>
            <person name="Liao Y."/>
            <person name="Zhang X."/>
            <person name="Yang L."/>
            <person name="Song C."/>
            <person name="Wang M."/>
            <person name="Shi J."/>
            <person name="Liu G."/>
            <person name="Liu J."/>
            <person name="Zhou H."/>
            <person name="Zhou W."/>
            <person name="Yu Q."/>
            <person name="An N."/>
            <person name="Chen Y."/>
            <person name="Cai Q."/>
            <person name="Wang B."/>
            <person name="Liu B."/>
            <person name="Min J."/>
            <person name="Huang Y."/>
            <person name="Wu H."/>
            <person name="Li Z."/>
            <person name="Zhang Y."/>
            <person name="Yin Y."/>
            <person name="Song W."/>
            <person name="Jiang J."/>
            <person name="Jackson S.A."/>
            <person name="Wing R.A."/>
            <person name="Wang J."/>
            <person name="Chen M."/>
        </authorList>
    </citation>
    <scope>NUCLEOTIDE SEQUENCE [LARGE SCALE GENOMIC DNA]</scope>
    <source>
        <strain evidence="2">cv. IRGC 101232</strain>
    </source>
</reference>
<name>J3KYP0_ORYBR</name>
<dbReference type="EnsemblPlants" id="OB01G20960.1">
    <property type="protein sequence ID" value="OB01G20960.1"/>
    <property type="gene ID" value="OB01G20960"/>
</dbReference>
<accession>J3KYP0</accession>
<sequence length="106" mass="11223">MDAYTASPGGRHDARRDDGAERDGLGQREADRLGHIELLLAVGEPPIEGVEQRAEEVLDENYAGKLASAEGDELEVVAKRVDPCGGAAGHEALRPDIEGLCVSMSN</sequence>
<evidence type="ECO:0000313" key="3">
    <source>
        <dbReference type="Proteomes" id="UP000006038"/>
    </source>
</evidence>
<evidence type="ECO:0000256" key="1">
    <source>
        <dbReference type="SAM" id="MobiDB-lite"/>
    </source>
</evidence>
<reference evidence="2" key="2">
    <citation type="submission" date="2013-04" db="UniProtKB">
        <authorList>
            <consortium name="EnsemblPlants"/>
        </authorList>
    </citation>
    <scope>IDENTIFICATION</scope>
</reference>
<dbReference type="HOGENOM" id="CLU_2227264_0_0_1"/>
<dbReference type="AlphaFoldDB" id="J3KYP0"/>